<feature type="domain" description="Peptidase C14 caspase" evidence="1">
    <location>
        <begin position="2"/>
        <end position="252"/>
    </location>
</feature>
<dbReference type="SUPFAM" id="SSF52129">
    <property type="entry name" value="Caspase-like"/>
    <property type="match status" value="1"/>
</dbReference>
<evidence type="ECO:0000313" key="3">
    <source>
        <dbReference type="Proteomes" id="UP001604267"/>
    </source>
</evidence>
<evidence type="ECO:0000313" key="2">
    <source>
        <dbReference type="EMBL" id="MFG3016797.1"/>
    </source>
</evidence>
<sequence length="630" mass="68743">MRKRALLIGCQLGDLSGVHADVALMDELLASMGFETTPLVEAQATRQGIIDAYRGLVEDTTSVDAALVYYSGHGGRRRNPAAEQDPSLPPWWQFLCPTDFETLGAFRGLLAEQLSQLQFELTAKTANVTTILDCCHAARMARDGRTRPKAHSRAEGLDLDLVRRAWQVVRSGGAPSATGLEANQSAVRLVACAPDESAFELSAMGFDGTHGALTGTLARLLRQQGREHLTWRRLIEQLRPAVRDLVPSQRPDVEGPVDRYLFQLREATASGVLPVRTKEGHAFLDAAQLFGIGVGDTYAIMPPSSGPATPLAVAVVDHISGGAARLRVRDFSPTALPPGSEAHPLEVGLGRRPVSLVPATHPDHARVASVLVRTAHLRVAETGEPAMATVSLDGGLHVLDEQGAPMRERPRPTTDPELTLMVDDLQQLARAAHVRDLESGTGAAHLDDQVVFTYARQLPNGNERSLERSGEHLFSRDRVIIRIHNRSGERRYVSVFDIGLRGAISLLTTAERSGVGIDPDQTYELFRLPVTHHLAGIEMFWPEGLPASSPRLGTFLGIVTDQPQDLTRLTQRGLVRQDAVADGLSDLQRHLGSLVRGVRDGRLPPENEPIVRYRAERFDSYLHAEARREA</sequence>
<reference evidence="2 3" key="1">
    <citation type="submission" date="2024-10" db="EMBL/GenBank/DDBJ databases">
        <title>The Natural Products Discovery Center: Release of the First 8490 Sequenced Strains for Exploring Actinobacteria Biosynthetic Diversity.</title>
        <authorList>
            <person name="Kalkreuter E."/>
            <person name="Kautsar S.A."/>
            <person name="Yang D."/>
            <person name="Bader C.D."/>
            <person name="Teijaro C.N."/>
            <person name="Fluegel L."/>
            <person name="Davis C.M."/>
            <person name="Simpson J.R."/>
            <person name="Lauterbach L."/>
            <person name="Steele A.D."/>
            <person name="Gui C."/>
            <person name="Meng S."/>
            <person name="Li G."/>
            <person name="Viehrig K."/>
            <person name="Ye F."/>
            <person name="Su P."/>
            <person name="Kiefer A.F."/>
            <person name="Nichols A."/>
            <person name="Cepeda A.J."/>
            <person name="Yan W."/>
            <person name="Fan B."/>
            <person name="Jiang Y."/>
            <person name="Adhikari A."/>
            <person name="Zheng C.-J."/>
            <person name="Schuster L."/>
            <person name="Cowan T.M."/>
            <person name="Smanski M.J."/>
            <person name="Chevrette M.G."/>
            <person name="De Carvalho L.P.S."/>
            <person name="Shen B."/>
        </authorList>
    </citation>
    <scope>NUCLEOTIDE SEQUENCE [LARGE SCALE GENOMIC DNA]</scope>
    <source>
        <strain evidence="2 3">NPDC048320</strain>
    </source>
</reference>
<dbReference type="PANTHER" id="PTHR48104:SF30">
    <property type="entry name" value="METACASPASE-1"/>
    <property type="match status" value="1"/>
</dbReference>
<organism evidence="2 3">
    <name type="scientific">Streptomyces cinerochromogenes</name>
    <dbReference type="NCBI Taxonomy" id="66422"/>
    <lineage>
        <taxon>Bacteria</taxon>
        <taxon>Bacillati</taxon>
        <taxon>Actinomycetota</taxon>
        <taxon>Actinomycetes</taxon>
        <taxon>Kitasatosporales</taxon>
        <taxon>Streptomycetaceae</taxon>
        <taxon>Streptomyces</taxon>
    </lineage>
</organism>
<dbReference type="Pfam" id="PF00656">
    <property type="entry name" value="Peptidase_C14"/>
    <property type="match status" value="1"/>
</dbReference>
<name>A0ABW7BLN0_9ACTN</name>
<comment type="caution">
    <text evidence="2">The sequence shown here is derived from an EMBL/GenBank/DDBJ whole genome shotgun (WGS) entry which is preliminary data.</text>
</comment>
<dbReference type="PANTHER" id="PTHR48104">
    <property type="entry name" value="METACASPASE-4"/>
    <property type="match status" value="1"/>
</dbReference>
<accession>A0ABW7BLN0</accession>
<dbReference type="InterPro" id="IPR011600">
    <property type="entry name" value="Pept_C14_caspase"/>
</dbReference>
<dbReference type="EMBL" id="JBICYV010000035">
    <property type="protein sequence ID" value="MFG3016797.1"/>
    <property type="molecule type" value="Genomic_DNA"/>
</dbReference>
<evidence type="ECO:0000259" key="1">
    <source>
        <dbReference type="Pfam" id="PF00656"/>
    </source>
</evidence>
<dbReference type="Gene3D" id="3.40.50.1460">
    <property type="match status" value="1"/>
</dbReference>
<protein>
    <submittedName>
        <fullName evidence="2">Caspase domain-containing protein</fullName>
    </submittedName>
</protein>
<gene>
    <name evidence="2" type="ORF">ACGFZB_41395</name>
</gene>
<dbReference type="RefSeq" id="WP_392825921.1">
    <property type="nucleotide sequence ID" value="NZ_JBICYV010000035.1"/>
</dbReference>
<keyword evidence="3" id="KW-1185">Reference proteome</keyword>
<dbReference type="InterPro" id="IPR029030">
    <property type="entry name" value="Caspase-like_dom_sf"/>
</dbReference>
<dbReference type="InterPro" id="IPR050452">
    <property type="entry name" value="Metacaspase"/>
</dbReference>
<dbReference type="Proteomes" id="UP001604267">
    <property type="component" value="Unassembled WGS sequence"/>
</dbReference>
<proteinExistence type="predicted"/>